<comment type="subunit">
    <text evidence="3">Forms a membrane-associated complex with FtsE.</text>
</comment>
<keyword evidence="7 12" id="KW-0132">Cell division</keyword>
<evidence type="ECO:0000256" key="1">
    <source>
        <dbReference type="ARBA" id="ARBA00004429"/>
    </source>
</evidence>
<evidence type="ECO:0000256" key="6">
    <source>
        <dbReference type="ARBA" id="ARBA00022519"/>
    </source>
</evidence>
<accession>A0ABT5IVV5</accession>
<dbReference type="InterPro" id="IPR004513">
    <property type="entry name" value="FtsX"/>
</dbReference>
<evidence type="ECO:0000259" key="14">
    <source>
        <dbReference type="Pfam" id="PF02687"/>
    </source>
</evidence>
<evidence type="ECO:0000313" key="16">
    <source>
        <dbReference type="EMBL" id="MDC7716405.1"/>
    </source>
</evidence>
<evidence type="ECO:0000256" key="10">
    <source>
        <dbReference type="ARBA" id="ARBA00023136"/>
    </source>
</evidence>
<dbReference type="Pfam" id="PF18075">
    <property type="entry name" value="FtsX_ECD"/>
    <property type="match status" value="1"/>
</dbReference>
<evidence type="ECO:0000256" key="8">
    <source>
        <dbReference type="ARBA" id="ARBA00022692"/>
    </source>
</evidence>
<comment type="similarity">
    <text evidence="2 12">Belongs to the ABC-4 integral membrane protein family. FtsX subfamily.</text>
</comment>
<dbReference type="PIRSF" id="PIRSF003097">
    <property type="entry name" value="FtsX"/>
    <property type="match status" value="1"/>
</dbReference>
<evidence type="ECO:0000256" key="3">
    <source>
        <dbReference type="ARBA" id="ARBA00011160"/>
    </source>
</evidence>
<evidence type="ECO:0000256" key="9">
    <source>
        <dbReference type="ARBA" id="ARBA00022989"/>
    </source>
</evidence>
<gene>
    <name evidence="16" type="primary">ftsX</name>
    <name evidence="16" type="ORF">PQU95_04095</name>
</gene>
<feature type="domain" description="ABC3 transporter permease C-terminal" evidence="14">
    <location>
        <begin position="178"/>
        <end position="289"/>
    </location>
</feature>
<comment type="caution">
    <text evidence="16">The sequence shown here is derived from an EMBL/GenBank/DDBJ whole genome shotgun (WGS) entry which is preliminary data.</text>
</comment>
<dbReference type="InterPro" id="IPR003838">
    <property type="entry name" value="ABC3_permease_C"/>
</dbReference>
<evidence type="ECO:0000256" key="4">
    <source>
        <dbReference type="ARBA" id="ARBA00021907"/>
    </source>
</evidence>
<evidence type="ECO:0000256" key="12">
    <source>
        <dbReference type="PIRNR" id="PIRNR003097"/>
    </source>
</evidence>
<comment type="subcellular location">
    <subcellularLocation>
        <location evidence="1">Cell inner membrane</location>
        <topology evidence="1">Multi-pass membrane protein</topology>
    </subcellularLocation>
</comment>
<dbReference type="InterPro" id="IPR047590">
    <property type="entry name" value="FtsX_proteobact-type"/>
</dbReference>
<evidence type="ECO:0000259" key="15">
    <source>
        <dbReference type="Pfam" id="PF18075"/>
    </source>
</evidence>
<name>A0ABT5IVV5_9NEIS</name>
<keyword evidence="9 13" id="KW-1133">Transmembrane helix</keyword>
<protein>
    <recommendedName>
        <fullName evidence="4 12">Cell division protein FtsX</fullName>
    </recommendedName>
</protein>
<comment type="function">
    <text evidence="12">Part of the ABC transporter FtsEX involved in cellular division.</text>
</comment>
<dbReference type="RefSeq" id="WP_272750812.1">
    <property type="nucleotide sequence ID" value="NZ_JAQQLF010000004.1"/>
</dbReference>
<keyword evidence="5 12" id="KW-1003">Cell membrane</keyword>
<evidence type="ECO:0000256" key="11">
    <source>
        <dbReference type="ARBA" id="ARBA00023306"/>
    </source>
</evidence>
<feature type="transmembrane region" description="Helical" evidence="13">
    <location>
        <begin position="227"/>
        <end position="250"/>
    </location>
</feature>
<keyword evidence="6 12" id="KW-0997">Cell inner membrane</keyword>
<keyword evidence="11 12" id="KW-0131">Cell cycle</keyword>
<dbReference type="InterPro" id="IPR040690">
    <property type="entry name" value="FtsX_ECD"/>
</dbReference>
<dbReference type="Gene3D" id="3.30.70.3040">
    <property type="match status" value="1"/>
</dbReference>
<dbReference type="PANTHER" id="PTHR47755">
    <property type="entry name" value="CELL DIVISION PROTEIN FTSX"/>
    <property type="match status" value="1"/>
</dbReference>
<reference evidence="16 17" key="1">
    <citation type="submission" date="2023-01" db="EMBL/GenBank/DDBJ databases">
        <title>Novel species of the genus Vogesella isolated from rivers.</title>
        <authorList>
            <person name="Lu H."/>
        </authorList>
    </citation>
    <scope>NUCLEOTIDE SEQUENCE [LARGE SCALE GENOMIC DNA]</scope>
    <source>
        <strain evidence="16 17">DC21W</strain>
    </source>
</reference>
<evidence type="ECO:0000256" key="13">
    <source>
        <dbReference type="SAM" id="Phobius"/>
    </source>
</evidence>
<keyword evidence="8 13" id="KW-0812">Transmembrane</keyword>
<dbReference type="NCBIfam" id="TIGR00439">
    <property type="entry name" value="FtsX_Gneg"/>
    <property type="match status" value="1"/>
</dbReference>
<evidence type="ECO:0000256" key="2">
    <source>
        <dbReference type="ARBA" id="ARBA00007379"/>
    </source>
</evidence>
<evidence type="ECO:0000256" key="7">
    <source>
        <dbReference type="ARBA" id="ARBA00022618"/>
    </source>
</evidence>
<dbReference type="Pfam" id="PF02687">
    <property type="entry name" value="FtsX"/>
    <property type="match status" value="1"/>
</dbReference>
<dbReference type="Proteomes" id="UP001219956">
    <property type="component" value="Unassembled WGS sequence"/>
</dbReference>
<sequence length="303" mass="33375">MKHYFYLHWQDARLALLKMLRQPVGSLLNLLMLAIALSLPVSLYLAATSVQTWVGKLTATPQITLFMELSTEQADLAAVQASLQTHPRVASFSFISKDAALQQLEQRSGMSGISEGLGSNPLPHAFVVQPKDDATPEALEMLQRELSGLPMVEQAQFDAAWAKRLHGLLELAMQLAWFLGISFGLALVLITHNSIRMQILARQEEIEVAKLIGATDSFIRRPFMYYAVWQGLLSALCCWALCTVFVTQAAPALNGFAQLYSESIVLRSLLPAELLMLAATSIGLGIVGARLAADHYLRKLRAR</sequence>
<feature type="transmembrane region" description="Helical" evidence="13">
    <location>
        <begin position="27"/>
        <end position="47"/>
    </location>
</feature>
<proteinExistence type="inferred from homology"/>
<feature type="domain" description="FtsX extracellular" evidence="15">
    <location>
        <begin position="62"/>
        <end position="154"/>
    </location>
</feature>
<dbReference type="EMBL" id="JAQQLF010000004">
    <property type="protein sequence ID" value="MDC7716405.1"/>
    <property type="molecule type" value="Genomic_DNA"/>
</dbReference>
<feature type="transmembrane region" description="Helical" evidence="13">
    <location>
        <begin position="171"/>
        <end position="190"/>
    </location>
</feature>
<dbReference type="PANTHER" id="PTHR47755:SF1">
    <property type="entry name" value="CELL DIVISION PROTEIN FTSX"/>
    <property type="match status" value="1"/>
</dbReference>
<organism evidence="16 17">
    <name type="scientific">Vogesella aquatica</name>
    <dbReference type="NCBI Taxonomy" id="2984206"/>
    <lineage>
        <taxon>Bacteria</taxon>
        <taxon>Pseudomonadati</taxon>
        <taxon>Pseudomonadota</taxon>
        <taxon>Betaproteobacteria</taxon>
        <taxon>Neisseriales</taxon>
        <taxon>Chromobacteriaceae</taxon>
        <taxon>Vogesella</taxon>
    </lineage>
</organism>
<evidence type="ECO:0000256" key="5">
    <source>
        <dbReference type="ARBA" id="ARBA00022475"/>
    </source>
</evidence>
<keyword evidence="17" id="KW-1185">Reference proteome</keyword>
<keyword evidence="10 12" id="KW-0472">Membrane</keyword>
<feature type="transmembrane region" description="Helical" evidence="13">
    <location>
        <begin position="270"/>
        <end position="293"/>
    </location>
</feature>
<evidence type="ECO:0000313" key="17">
    <source>
        <dbReference type="Proteomes" id="UP001219956"/>
    </source>
</evidence>